<accession>A0A4Y8KK77</accession>
<keyword evidence="3" id="KW-0413">Isomerase</keyword>
<proteinExistence type="predicted"/>
<dbReference type="GO" id="GO:0046872">
    <property type="term" value="F:metal ion binding"/>
    <property type="evidence" value="ECO:0007669"/>
    <property type="project" value="InterPro"/>
</dbReference>
<evidence type="ECO:0000313" key="4">
    <source>
        <dbReference type="Proteomes" id="UP000298218"/>
    </source>
</evidence>
<comment type="caution">
    <text evidence="3">The sequence shown here is derived from an EMBL/GenBank/DDBJ whole genome shotgun (WGS) entry which is preliminary data.</text>
</comment>
<sequence>METDRHIAALELEAQLFAGAARRTDLDAPVSSCPGWDMRGLVRHLAEIHLWAAAQVANRAAKMWVDDLSELSAYWPDLAVFWPSDTELIDWYLKTNVNLVRELTSAPIDLECRTFLPAPSPLAMWARRQAHETAVHRFDAEHAGQTQASFDPEFAADGIDEILSAFAPRGSTFSIESTGTMAVHTNDTDARWYVTMAPNGITTTGEERPSDVTLIGSASDLYLALWNRGDDSTIEVVGNQDLLDSWHHGHRVRWS</sequence>
<gene>
    <name evidence="3" type="ORF">E3T53_14900</name>
</gene>
<feature type="domain" description="MDMPI C-terminal" evidence="1">
    <location>
        <begin position="153"/>
        <end position="244"/>
    </location>
</feature>
<dbReference type="EMBL" id="SOHQ01000042">
    <property type="protein sequence ID" value="TFD75765.1"/>
    <property type="molecule type" value="Genomic_DNA"/>
</dbReference>
<organism evidence="3 4">
    <name type="scientific">Cryobacterium psychrophilum</name>
    <dbReference type="NCBI Taxonomy" id="41988"/>
    <lineage>
        <taxon>Bacteria</taxon>
        <taxon>Bacillati</taxon>
        <taxon>Actinomycetota</taxon>
        <taxon>Actinomycetes</taxon>
        <taxon>Micrococcales</taxon>
        <taxon>Microbacteriaceae</taxon>
        <taxon>Cryobacterium</taxon>
    </lineage>
</organism>
<dbReference type="RefSeq" id="WP_134173630.1">
    <property type="nucleotide sequence ID" value="NZ_SODI01000001.1"/>
</dbReference>
<evidence type="ECO:0000259" key="1">
    <source>
        <dbReference type="Pfam" id="PF07398"/>
    </source>
</evidence>
<keyword evidence="4" id="KW-1185">Reference proteome</keyword>
<dbReference type="InterPro" id="IPR010872">
    <property type="entry name" value="MDMPI_C-term_domain"/>
</dbReference>
<evidence type="ECO:0000259" key="2">
    <source>
        <dbReference type="Pfam" id="PF11716"/>
    </source>
</evidence>
<dbReference type="AlphaFoldDB" id="A0A4Y8KK77"/>
<protein>
    <submittedName>
        <fullName evidence="3">Maleylpyruvate isomerase family mycothiol-dependent enzyme</fullName>
    </submittedName>
</protein>
<dbReference type="GO" id="GO:0016853">
    <property type="term" value="F:isomerase activity"/>
    <property type="evidence" value="ECO:0007669"/>
    <property type="project" value="UniProtKB-KW"/>
</dbReference>
<evidence type="ECO:0000313" key="3">
    <source>
        <dbReference type="EMBL" id="TFD75765.1"/>
    </source>
</evidence>
<dbReference type="InterPro" id="IPR024344">
    <property type="entry name" value="MDMPI_metal-binding"/>
</dbReference>
<name>A0A4Y8KK77_9MICO</name>
<feature type="domain" description="Mycothiol-dependent maleylpyruvate isomerase metal-binding" evidence="2">
    <location>
        <begin position="17"/>
        <end position="140"/>
    </location>
</feature>
<dbReference type="PANTHER" id="PTHR40758">
    <property type="entry name" value="CONSERVED PROTEIN"/>
    <property type="match status" value="1"/>
</dbReference>
<dbReference type="OrthoDB" id="3671213at2"/>
<dbReference type="NCBIfam" id="TIGR03083">
    <property type="entry name" value="maleylpyruvate isomerase family mycothiol-dependent enzyme"/>
    <property type="match status" value="1"/>
</dbReference>
<dbReference type="GO" id="GO:0005886">
    <property type="term" value="C:plasma membrane"/>
    <property type="evidence" value="ECO:0007669"/>
    <property type="project" value="TreeGrafter"/>
</dbReference>
<dbReference type="Pfam" id="PF11716">
    <property type="entry name" value="MDMPI_N"/>
    <property type="match status" value="1"/>
</dbReference>
<dbReference type="Proteomes" id="UP000298218">
    <property type="component" value="Unassembled WGS sequence"/>
</dbReference>
<dbReference type="PANTHER" id="PTHR40758:SF1">
    <property type="entry name" value="CONSERVED PROTEIN"/>
    <property type="match status" value="1"/>
</dbReference>
<dbReference type="Pfam" id="PF07398">
    <property type="entry name" value="MDMPI_C"/>
    <property type="match status" value="1"/>
</dbReference>
<keyword evidence="3" id="KW-0670">Pyruvate</keyword>
<reference evidence="3 4" key="1">
    <citation type="submission" date="2019-03" db="EMBL/GenBank/DDBJ databases">
        <title>Genomics of glacier-inhabiting Cryobacterium strains.</title>
        <authorList>
            <person name="Liu Q."/>
            <person name="Xin Y.-H."/>
        </authorList>
    </citation>
    <scope>NUCLEOTIDE SEQUENCE [LARGE SCALE GENOMIC DNA]</scope>
    <source>
        <strain evidence="3 4">CGMCC 1.4292</strain>
    </source>
</reference>
<dbReference type="InterPro" id="IPR017517">
    <property type="entry name" value="Maleyloyr_isom"/>
</dbReference>